<evidence type="ECO:0000259" key="3">
    <source>
        <dbReference type="PROSITE" id="PS51186"/>
    </source>
</evidence>
<keyword evidence="2" id="KW-0012">Acyltransferase</keyword>
<dbReference type="SUPFAM" id="SSF55729">
    <property type="entry name" value="Acyl-CoA N-acyltransferases (Nat)"/>
    <property type="match status" value="1"/>
</dbReference>
<dbReference type="PANTHER" id="PTHR43072:SF23">
    <property type="entry name" value="UPF0039 PROTEIN C11D3.02C"/>
    <property type="match status" value="1"/>
</dbReference>
<evidence type="ECO:0000313" key="4">
    <source>
        <dbReference type="EMBL" id="KAF2837250.1"/>
    </source>
</evidence>
<dbReference type="Pfam" id="PF00583">
    <property type="entry name" value="Acetyltransf_1"/>
    <property type="match status" value="1"/>
</dbReference>
<accession>A0A9P4S777</accession>
<organism evidence="4 5">
    <name type="scientific">Patellaria atrata CBS 101060</name>
    <dbReference type="NCBI Taxonomy" id="1346257"/>
    <lineage>
        <taxon>Eukaryota</taxon>
        <taxon>Fungi</taxon>
        <taxon>Dikarya</taxon>
        <taxon>Ascomycota</taxon>
        <taxon>Pezizomycotina</taxon>
        <taxon>Dothideomycetes</taxon>
        <taxon>Dothideomycetes incertae sedis</taxon>
        <taxon>Patellariales</taxon>
        <taxon>Patellariaceae</taxon>
        <taxon>Patellaria</taxon>
    </lineage>
</organism>
<evidence type="ECO:0000313" key="5">
    <source>
        <dbReference type="Proteomes" id="UP000799429"/>
    </source>
</evidence>
<dbReference type="OrthoDB" id="2129362at2759"/>
<gene>
    <name evidence="4" type="ORF">M501DRAFT_995810</name>
</gene>
<dbReference type="EMBL" id="MU006100">
    <property type="protein sequence ID" value="KAF2837250.1"/>
    <property type="molecule type" value="Genomic_DNA"/>
</dbReference>
<proteinExistence type="predicted"/>
<dbReference type="AlphaFoldDB" id="A0A9P4S777"/>
<name>A0A9P4S777_9PEZI</name>
<dbReference type="PROSITE" id="PS51186">
    <property type="entry name" value="GNAT"/>
    <property type="match status" value="1"/>
</dbReference>
<dbReference type="InterPro" id="IPR000182">
    <property type="entry name" value="GNAT_dom"/>
</dbReference>
<dbReference type="Gene3D" id="3.40.630.30">
    <property type="match status" value="1"/>
</dbReference>
<dbReference type="PANTHER" id="PTHR43072">
    <property type="entry name" value="N-ACETYLTRANSFERASE"/>
    <property type="match status" value="1"/>
</dbReference>
<reference evidence="4" key="1">
    <citation type="journal article" date="2020" name="Stud. Mycol.">
        <title>101 Dothideomycetes genomes: a test case for predicting lifestyles and emergence of pathogens.</title>
        <authorList>
            <person name="Haridas S."/>
            <person name="Albert R."/>
            <person name="Binder M."/>
            <person name="Bloem J."/>
            <person name="Labutti K."/>
            <person name="Salamov A."/>
            <person name="Andreopoulos B."/>
            <person name="Baker S."/>
            <person name="Barry K."/>
            <person name="Bills G."/>
            <person name="Bluhm B."/>
            <person name="Cannon C."/>
            <person name="Castanera R."/>
            <person name="Culley D."/>
            <person name="Daum C."/>
            <person name="Ezra D."/>
            <person name="Gonzalez J."/>
            <person name="Henrissat B."/>
            <person name="Kuo A."/>
            <person name="Liang C."/>
            <person name="Lipzen A."/>
            <person name="Lutzoni F."/>
            <person name="Magnuson J."/>
            <person name="Mondo S."/>
            <person name="Nolan M."/>
            <person name="Ohm R."/>
            <person name="Pangilinan J."/>
            <person name="Park H.-J."/>
            <person name="Ramirez L."/>
            <person name="Alfaro M."/>
            <person name="Sun H."/>
            <person name="Tritt A."/>
            <person name="Yoshinaga Y."/>
            <person name="Zwiers L.-H."/>
            <person name="Turgeon B."/>
            <person name="Goodwin S."/>
            <person name="Spatafora J."/>
            <person name="Crous P."/>
            <person name="Grigoriev I."/>
        </authorList>
    </citation>
    <scope>NUCLEOTIDE SEQUENCE</scope>
    <source>
        <strain evidence="4">CBS 101060</strain>
    </source>
</reference>
<feature type="domain" description="N-acetyltransferase" evidence="3">
    <location>
        <begin position="10"/>
        <end position="197"/>
    </location>
</feature>
<keyword evidence="5" id="KW-1185">Reference proteome</keyword>
<evidence type="ECO:0000256" key="2">
    <source>
        <dbReference type="ARBA" id="ARBA00023315"/>
    </source>
</evidence>
<sequence>MANPRPNPSYTLRPALPSDIPSITSLLAWYITNTVITLAHTPQAPEQILSAYNTIKSQHLPYIVACNDQDPGEIYGYIYCSGFRAARAGYKHTVEVSLFCHQEHVNKGIGTVLLRKLIEVLREPRRFPEYGCAERAEGSKVRIVIACMSVDETAARGGLALKEWYERFGFEQVGRFHKVGYKFDRWVDTIYLQLELW</sequence>
<dbReference type="InterPro" id="IPR016181">
    <property type="entry name" value="Acyl_CoA_acyltransferase"/>
</dbReference>
<dbReference type="Proteomes" id="UP000799429">
    <property type="component" value="Unassembled WGS sequence"/>
</dbReference>
<dbReference type="GO" id="GO:0016747">
    <property type="term" value="F:acyltransferase activity, transferring groups other than amino-acyl groups"/>
    <property type="evidence" value="ECO:0007669"/>
    <property type="project" value="InterPro"/>
</dbReference>
<evidence type="ECO:0000256" key="1">
    <source>
        <dbReference type="ARBA" id="ARBA00022679"/>
    </source>
</evidence>
<dbReference type="CDD" id="cd04301">
    <property type="entry name" value="NAT_SF"/>
    <property type="match status" value="1"/>
</dbReference>
<comment type="caution">
    <text evidence="4">The sequence shown here is derived from an EMBL/GenBank/DDBJ whole genome shotgun (WGS) entry which is preliminary data.</text>
</comment>
<keyword evidence="1" id="KW-0808">Transferase</keyword>
<protein>
    <submittedName>
        <fullName evidence="4">Acetyltransferase</fullName>
    </submittedName>
</protein>